<dbReference type="STRING" id="413882.AAW51_4218"/>
<dbReference type="AlphaFoldDB" id="A0A0G3BN80"/>
<proteinExistence type="predicted"/>
<accession>A0A0G3BN80</accession>
<organism evidence="1 2">
    <name type="scientific">Caldimonas brevitalea</name>
    <dbReference type="NCBI Taxonomy" id="413882"/>
    <lineage>
        <taxon>Bacteria</taxon>
        <taxon>Pseudomonadati</taxon>
        <taxon>Pseudomonadota</taxon>
        <taxon>Betaproteobacteria</taxon>
        <taxon>Burkholderiales</taxon>
        <taxon>Sphaerotilaceae</taxon>
        <taxon>Caldimonas</taxon>
    </lineage>
</organism>
<reference evidence="1 2" key="1">
    <citation type="submission" date="2015-05" db="EMBL/GenBank/DDBJ databases">
        <authorList>
            <person name="Tang B."/>
            <person name="Yu Y."/>
        </authorList>
    </citation>
    <scope>NUCLEOTIDE SEQUENCE [LARGE SCALE GENOMIC DNA]</scope>
    <source>
        <strain evidence="1 2">DSM 7029</strain>
    </source>
</reference>
<dbReference type="EMBL" id="CP011371">
    <property type="protein sequence ID" value="AKJ30909.1"/>
    <property type="molecule type" value="Genomic_DNA"/>
</dbReference>
<evidence type="ECO:0000313" key="1">
    <source>
        <dbReference type="EMBL" id="AKJ30909.1"/>
    </source>
</evidence>
<keyword evidence="2" id="KW-1185">Reference proteome</keyword>
<sequence length="100" mass="11113">MHYLTFDISEGAEGITTLEAMASTSAEHHAAVLAEAQQVLDWAWQRFPHTHGPVDDGMDWDHDLQVHVEDGAWHVVTLTLAGSPRFVEEFLATFGALQDE</sequence>
<dbReference type="KEGG" id="pbh:AAW51_4218"/>
<gene>
    <name evidence="1" type="ORF">AAW51_4218</name>
</gene>
<dbReference type="Proteomes" id="UP000035352">
    <property type="component" value="Chromosome"/>
</dbReference>
<dbReference type="OrthoDB" id="8685558at2"/>
<name>A0A0G3BN80_9BURK</name>
<protein>
    <submittedName>
        <fullName evidence="1">Uncharacterized protein</fullName>
    </submittedName>
</protein>
<evidence type="ECO:0000313" key="2">
    <source>
        <dbReference type="Proteomes" id="UP000035352"/>
    </source>
</evidence>
<dbReference type="RefSeq" id="WP_047196165.1">
    <property type="nucleotide sequence ID" value="NZ_CP011371.1"/>
</dbReference>